<dbReference type="RefSeq" id="WP_064207741.1">
    <property type="nucleotide sequence ID" value="NZ_LVKC01000058.1"/>
</dbReference>
<proteinExistence type="predicted"/>
<dbReference type="EMBL" id="LVKI01000008">
    <property type="protein sequence ID" value="OAQ08607.1"/>
    <property type="molecule type" value="Genomic_DNA"/>
</dbReference>
<dbReference type="Proteomes" id="UP000078520">
    <property type="component" value="Unassembled WGS sequence"/>
</dbReference>
<protein>
    <submittedName>
        <fullName evidence="1">Uncharacterized protein</fullName>
    </submittedName>
</protein>
<name>A0A179C5X6_9LACO</name>
<dbReference type="AlphaFoldDB" id="A0A179C5X6"/>
<comment type="caution">
    <text evidence="1">The sequence shown here is derived from an EMBL/GenBank/DDBJ whole genome shotgun (WGS) entry which is preliminary data.</text>
</comment>
<sequence length="100" mass="11344">MRKFLLRFILISGALAGIAYWKKDQILDALIQHSIDVDRINGSVDNVIDKAEIVKQKVSEAKQVFNDSKDVIQDLESDITKYSTDIQPLIGNIKNELKDK</sequence>
<accession>A0A179C5X6</accession>
<evidence type="ECO:0000313" key="1">
    <source>
        <dbReference type="EMBL" id="OAQ08607.1"/>
    </source>
</evidence>
<reference evidence="2" key="1">
    <citation type="submission" date="2016-03" db="EMBL/GenBank/DDBJ databases">
        <authorList>
            <person name="Johnson T.J."/>
            <person name="Youmans B."/>
            <person name="Case K."/>
            <person name="Noll S."/>
        </authorList>
    </citation>
    <scope>NUCLEOTIDE SEQUENCE [LARGE SCALE GENOMIC DNA]</scope>
    <source>
        <strain evidence="2">UMNLAv8</strain>
    </source>
</reference>
<gene>
    <name evidence="1" type="ORF">A3O14_02700</name>
</gene>
<evidence type="ECO:0000313" key="2">
    <source>
        <dbReference type="Proteomes" id="UP000078520"/>
    </source>
</evidence>
<organism evidence="1 2">
    <name type="scientific">Ligilactobacillus aviarius</name>
    <dbReference type="NCBI Taxonomy" id="1606"/>
    <lineage>
        <taxon>Bacteria</taxon>
        <taxon>Bacillati</taxon>
        <taxon>Bacillota</taxon>
        <taxon>Bacilli</taxon>
        <taxon>Lactobacillales</taxon>
        <taxon>Lactobacillaceae</taxon>
        <taxon>Ligilactobacillus</taxon>
    </lineage>
</organism>